<dbReference type="GO" id="GO:0046872">
    <property type="term" value="F:metal ion binding"/>
    <property type="evidence" value="ECO:0007669"/>
    <property type="project" value="UniProtKB-KW"/>
</dbReference>
<evidence type="ECO:0000259" key="8">
    <source>
        <dbReference type="Pfam" id="PF01850"/>
    </source>
</evidence>
<evidence type="ECO:0000313" key="10">
    <source>
        <dbReference type="Proteomes" id="UP000192713"/>
    </source>
</evidence>
<dbReference type="PANTHER" id="PTHR33653">
    <property type="entry name" value="RIBONUCLEASE VAPC2"/>
    <property type="match status" value="1"/>
</dbReference>
<accession>A0A1X0DTF8</accession>
<dbReference type="Proteomes" id="UP000192713">
    <property type="component" value="Unassembled WGS sequence"/>
</dbReference>
<dbReference type="EMBL" id="MVHU01000058">
    <property type="protein sequence ID" value="ORA75509.1"/>
    <property type="molecule type" value="Genomic_DNA"/>
</dbReference>
<evidence type="ECO:0000256" key="1">
    <source>
        <dbReference type="ARBA" id="ARBA00001946"/>
    </source>
</evidence>
<gene>
    <name evidence="9" type="ORF">BST28_21960</name>
</gene>
<evidence type="ECO:0000256" key="6">
    <source>
        <dbReference type="ARBA" id="ARBA00022842"/>
    </source>
</evidence>
<evidence type="ECO:0000256" key="3">
    <source>
        <dbReference type="ARBA" id="ARBA00022722"/>
    </source>
</evidence>
<dbReference type="InterPro" id="IPR029060">
    <property type="entry name" value="PIN-like_dom_sf"/>
</dbReference>
<feature type="domain" description="PIN" evidence="8">
    <location>
        <begin position="7"/>
        <end position="126"/>
    </location>
</feature>
<dbReference type="GO" id="GO:0016787">
    <property type="term" value="F:hydrolase activity"/>
    <property type="evidence" value="ECO:0007669"/>
    <property type="project" value="UniProtKB-KW"/>
</dbReference>
<dbReference type="AlphaFoldDB" id="A0A1X0DTF8"/>
<organism evidence="9 10">
    <name type="scientific">Mycolicibacter kumamotonensis</name>
    <dbReference type="NCBI Taxonomy" id="354243"/>
    <lineage>
        <taxon>Bacteria</taxon>
        <taxon>Bacillati</taxon>
        <taxon>Actinomycetota</taxon>
        <taxon>Actinomycetes</taxon>
        <taxon>Mycobacteriales</taxon>
        <taxon>Mycobacteriaceae</taxon>
        <taxon>Mycolicibacter</taxon>
    </lineage>
</organism>
<evidence type="ECO:0000256" key="7">
    <source>
        <dbReference type="ARBA" id="ARBA00038093"/>
    </source>
</evidence>
<reference evidence="9 10" key="1">
    <citation type="submission" date="2017-02" db="EMBL/GenBank/DDBJ databases">
        <title>The new phylogeny of genus Mycobacterium.</title>
        <authorList>
            <person name="Tortoli E."/>
            <person name="Trovato A."/>
            <person name="Cirillo D.M."/>
        </authorList>
    </citation>
    <scope>NUCLEOTIDE SEQUENCE [LARGE SCALE GENOMIC DNA]</scope>
    <source>
        <strain evidence="9 10">DSM 45093</strain>
    </source>
</reference>
<evidence type="ECO:0000313" key="9">
    <source>
        <dbReference type="EMBL" id="ORA75509.1"/>
    </source>
</evidence>
<keyword evidence="4" id="KW-0479">Metal-binding</keyword>
<dbReference type="InterPro" id="IPR050556">
    <property type="entry name" value="Type_II_TA_system_RNase"/>
</dbReference>
<evidence type="ECO:0000256" key="5">
    <source>
        <dbReference type="ARBA" id="ARBA00022801"/>
    </source>
</evidence>
<proteinExistence type="inferred from homology"/>
<keyword evidence="2" id="KW-1277">Toxin-antitoxin system</keyword>
<keyword evidence="6" id="KW-0460">Magnesium</keyword>
<comment type="similarity">
    <text evidence="7">Belongs to the PINc/VapC protein family.</text>
</comment>
<keyword evidence="3" id="KW-0540">Nuclease</keyword>
<dbReference type="CDD" id="cd09881">
    <property type="entry name" value="PIN_VapC4-5_FitB-like"/>
    <property type="match status" value="1"/>
</dbReference>
<sequence length="134" mass="14670">MAPRVGVDTTFLIDLQREGAAGKHDGPAHRFLSESPGTELFLSAVALGEFAAGFNRVNDPIIVWMRESHTLVPVDDEIASTYATVSRELRRRSDLIGTNDIWIGCTSLKLGIPVLTADVSEFRRINGLGVVSYR</sequence>
<comment type="caution">
    <text evidence="9">The sequence shown here is derived from an EMBL/GenBank/DDBJ whole genome shotgun (WGS) entry which is preliminary data.</text>
</comment>
<dbReference type="SUPFAM" id="SSF88723">
    <property type="entry name" value="PIN domain-like"/>
    <property type="match status" value="1"/>
</dbReference>
<keyword evidence="5" id="KW-0378">Hydrolase</keyword>
<name>A0A1X0DTF8_9MYCO</name>
<dbReference type="PANTHER" id="PTHR33653:SF1">
    <property type="entry name" value="RIBONUCLEASE VAPC2"/>
    <property type="match status" value="1"/>
</dbReference>
<protein>
    <submittedName>
        <fullName evidence="9">PIN domain-containing protein</fullName>
    </submittedName>
</protein>
<evidence type="ECO:0000256" key="2">
    <source>
        <dbReference type="ARBA" id="ARBA00022649"/>
    </source>
</evidence>
<dbReference type="InterPro" id="IPR002716">
    <property type="entry name" value="PIN_dom"/>
</dbReference>
<comment type="cofactor">
    <cofactor evidence="1">
        <name>Mg(2+)</name>
        <dbReference type="ChEBI" id="CHEBI:18420"/>
    </cofactor>
</comment>
<dbReference type="Pfam" id="PF01850">
    <property type="entry name" value="PIN"/>
    <property type="match status" value="1"/>
</dbReference>
<evidence type="ECO:0000256" key="4">
    <source>
        <dbReference type="ARBA" id="ARBA00022723"/>
    </source>
</evidence>
<dbReference type="Gene3D" id="3.40.50.1010">
    <property type="entry name" value="5'-nuclease"/>
    <property type="match status" value="1"/>
</dbReference>
<dbReference type="GO" id="GO:0004518">
    <property type="term" value="F:nuclease activity"/>
    <property type="evidence" value="ECO:0007669"/>
    <property type="project" value="UniProtKB-KW"/>
</dbReference>